<dbReference type="PANTHER" id="PTHR31286:SF178">
    <property type="entry name" value="DUF4283 DOMAIN-CONTAINING PROTEIN"/>
    <property type="match status" value="1"/>
</dbReference>
<dbReference type="InterPro" id="IPR025836">
    <property type="entry name" value="Zn_knuckle_CX2CX4HX4C"/>
</dbReference>
<dbReference type="InterPro" id="IPR040256">
    <property type="entry name" value="At4g02000-like"/>
</dbReference>
<evidence type="ECO:0000313" key="5">
    <source>
        <dbReference type="RefSeq" id="XP_071933551.1"/>
    </source>
</evidence>
<protein>
    <recommendedName>
        <fullName evidence="6">CCHC-type domain-containing protein</fullName>
    </recommendedName>
</protein>
<organism evidence="4 5">
    <name type="scientific">Coffea arabica</name>
    <name type="common">Arabian coffee</name>
    <dbReference type="NCBI Taxonomy" id="13443"/>
    <lineage>
        <taxon>Eukaryota</taxon>
        <taxon>Viridiplantae</taxon>
        <taxon>Streptophyta</taxon>
        <taxon>Embryophyta</taxon>
        <taxon>Tracheophyta</taxon>
        <taxon>Spermatophyta</taxon>
        <taxon>Magnoliopsida</taxon>
        <taxon>eudicotyledons</taxon>
        <taxon>Gunneridae</taxon>
        <taxon>Pentapetalae</taxon>
        <taxon>asterids</taxon>
        <taxon>lamiids</taxon>
        <taxon>Gentianales</taxon>
        <taxon>Rubiaceae</taxon>
        <taxon>Ixoroideae</taxon>
        <taxon>Gardenieae complex</taxon>
        <taxon>Bertiereae - Coffeeae clade</taxon>
        <taxon>Coffeeae</taxon>
        <taxon>Coffea</taxon>
    </lineage>
</organism>
<dbReference type="Proteomes" id="UP001652660">
    <property type="component" value="Chromosome 2e"/>
</dbReference>
<dbReference type="Pfam" id="PF14392">
    <property type="entry name" value="zf-CCHC_4"/>
    <property type="match status" value="1"/>
</dbReference>
<feature type="domain" description="DUF4283" evidence="2">
    <location>
        <begin position="34"/>
        <end position="114"/>
    </location>
</feature>
<sequence>MEEVLVSALKRFDLSETEVEGIDLEDEDVELSIQDCRGSLVGRIMGDKIANFTRVKYFTNHVWGYPRNLRVTEIGPNVFQFQFEKEAERERVLRGGPWILDNQVLVIREWNAGFEKKIECFRFSPLWIQIWNLPTHWMSSAAGVKIGRVFRNVKEVIIPPGGGKEGRHMKILAEVDLLRPLIRGTTVKLNEEVVWVEFKYERCPDFCYKCGIIGHGDKACKLEMNLKQTHKEAQFGPWMRAGNIMLSPIREGLGKEMVVKNHTIGQGEDRVQTVRTTEGLDSGKQIEKRGITEGGGKGVGEEKEGKIGKVRDKGEEIGEGIVRGEREGGF</sequence>
<reference evidence="5" key="1">
    <citation type="submission" date="2025-08" db="UniProtKB">
        <authorList>
            <consortium name="RefSeq"/>
        </authorList>
    </citation>
    <scope>IDENTIFICATION</scope>
    <source>
        <tissue evidence="5">Leaves</tissue>
    </source>
</reference>
<name>A0ABM4WP50_COFAR</name>
<gene>
    <name evidence="5" type="primary">LOC140036152</name>
</gene>
<dbReference type="RefSeq" id="XP_071933551.1">
    <property type="nucleotide sequence ID" value="XM_072077450.1"/>
</dbReference>
<evidence type="ECO:0000313" key="4">
    <source>
        <dbReference type="Proteomes" id="UP001652660"/>
    </source>
</evidence>
<evidence type="ECO:0000259" key="2">
    <source>
        <dbReference type="Pfam" id="PF14111"/>
    </source>
</evidence>
<evidence type="ECO:0008006" key="6">
    <source>
        <dbReference type="Google" id="ProtNLM"/>
    </source>
</evidence>
<evidence type="ECO:0000259" key="3">
    <source>
        <dbReference type="Pfam" id="PF14392"/>
    </source>
</evidence>
<accession>A0ABM4WP50</accession>
<proteinExistence type="predicted"/>
<feature type="domain" description="Zinc knuckle CX2CX4HX4C" evidence="3">
    <location>
        <begin position="176"/>
        <end position="221"/>
    </location>
</feature>
<keyword evidence="4" id="KW-1185">Reference proteome</keyword>
<dbReference type="InterPro" id="IPR025558">
    <property type="entry name" value="DUF4283"/>
</dbReference>
<dbReference type="GeneID" id="140036152"/>
<dbReference type="PANTHER" id="PTHR31286">
    <property type="entry name" value="GLYCINE-RICH CELL WALL STRUCTURAL PROTEIN 1.8-LIKE"/>
    <property type="match status" value="1"/>
</dbReference>
<evidence type="ECO:0000256" key="1">
    <source>
        <dbReference type="SAM" id="MobiDB-lite"/>
    </source>
</evidence>
<dbReference type="Pfam" id="PF14111">
    <property type="entry name" value="DUF4283"/>
    <property type="match status" value="1"/>
</dbReference>
<feature type="compositionally biased region" description="Basic and acidic residues" evidence="1">
    <location>
        <begin position="299"/>
        <end position="312"/>
    </location>
</feature>
<feature type="region of interest" description="Disordered" evidence="1">
    <location>
        <begin position="288"/>
        <end position="312"/>
    </location>
</feature>